<evidence type="ECO:0000313" key="2">
    <source>
        <dbReference type="EMBL" id="KAF7278187.1"/>
    </source>
</evidence>
<name>A0A834IQI7_RHYFE</name>
<comment type="caution">
    <text evidence="2">The sequence shown here is derived from an EMBL/GenBank/DDBJ whole genome shotgun (WGS) entry which is preliminary data.</text>
</comment>
<gene>
    <name evidence="2" type="ORF">GWI33_008681</name>
</gene>
<dbReference type="Proteomes" id="UP000625711">
    <property type="component" value="Unassembled WGS sequence"/>
</dbReference>
<reference evidence="2" key="1">
    <citation type="submission" date="2020-08" db="EMBL/GenBank/DDBJ databases">
        <title>Genome sequencing and assembly of the red palm weevil Rhynchophorus ferrugineus.</title>
        <authorList>
            <person name="Dias G.B."/>
            <person name="Bergman C.M."/>
            <person name="Manee M."/>
        </authorList>
    </citation>
    <scope>NUCLEOTIDE SEQUENCE</scope>
    <source>
        <strain evidence="2">AA-2017</strain>
        <tissue evidence="2">Whole larva</tissue>
    </source>
</reference>
<proteinExistence type="predicted"/>
<dbReference type="EMBL" id="JAACXV010000405">
    <property type="protein sequence ID" value="KAF7278187.1"/>
    <property type="molecule type" value="Genomic_DNA"/>
</dbReference>
<sequence>MLDRRVKQIHTVQPNLALPETADLLLTVIRKVCVFDSFLDSTQLNRTEQNNLNTTDLGTDRDTTDYRKKGFTEEYLREAPEDQSRPDIVDRPIQDDRPACVEGDYN</sequence>
<organism evidence="2 3">
    <name type="scientific">Rhynchophorus ferrugineus</name>
    <name type="common">Red palm weevil</name>
    <name type="synonym">Curculio ferrugineus</name>
    <dbReference type="NCBI Taxonomy" id="354439"/>
    <lineage>
        <taxon>Eukaryota</taxon>
        <taxon>Metazoa</taxon>
        <taxon>Ecdysozoa</taxon>
        <taxon>Arthropoda</taxon>
        <taxon>Hexapoda</taxon>
        <taxon>Insecta</taxon>
        <taxon>Pterygota</taxon>
        <taxon>Neoptera</taxon>
        <taxon>Endopterygota</taxon>
        <taxon>Coleoptera</taxon>
        <taxon>Polyphaga</taxon>
        <taxon>Cucujiformia</taxon>
        <taxon>Curculionidae</taxon>
        <taxon>Dryophthorinae</taxon>
        <taxon>Rhynchophorus</taxon>
    </lineage>
</organism>
<evidence type="ECO:0000313" key="3">
    <source>
        <dbReference type="Proteomes" id="UP000625711"/>
    </source>
</evidence>
<keyword evidence="3" id="KW-1185">Reference proteome</keyword>
<evidence type="ECO:0000256" key="1">
    <source>
        <dbReference type="SAM" id="MobiDB-lite"/>
    </source>
</evidence>
<feature type="compositionally biased region" description="Basic and acidic residues" evidence="1">
    <location>
        <begin position="72"/>
        <end position="99"/>
    </location>
</feature>
<protein>
    <submittedName>
        <fullName evidence="2">Uncharacterized protein</fullName>
    </submittedName>
</protein>
<feature type="region of interest" description="Disordered" evidence="1">
    <location>
        <begin position="72"/>
        <end position="106"/>
    </location>
</feature>
<dbReference type="AlphaFoldDB" id="A0A834IQI7"/>
<accession>A0A834IQI7</accession>